<evidence type="ECO:0000313" key="1">
    <source>
        <dbReference type="EMBL" id="KAK8114125.1"/>
    </source>
</evidence>
<sequence length="63" mass="7428">MREKRSQASMQFLFLQEPTRLIGKAMARWTTWERWSTETETPVRFLSGILSTPSNKLKKPKSQ</sequence>
<organism evidence="1 2">
    <name type="scientific">Apiospora kogelbergensis</name>
    <dbReference type="NCBI Taxonomy" id="1337665"/>
    <lineage>
        <taxon>Eukaryota</taxon>
        <taxon>Fungi</taxon>
        <taxon>Dikarya</taxon>
        <taxon>Ascomycota</taxon>
        <taxon>Pezizomycotina</taxon>
        <taxon>Sordariomycetes</taxon>
        <taxon>Xylariomycetidae</taxon>
        <taxon>Amphisphaeriales</taxon>
        <taxon>Apiosporaceae</taxon>
        <taxon>Apiospora</taxon>
    </lineage>
</organism>
<dbReference type="EMBL" id="JAQQWP010000006">
    <property type="protein sequence ID" value="KAK8114125.1"/>
    <property type="molecule type" value="Genomic_DNA"/>
</dbReference>
<protein>
    <submittedName>
        <fullName evidence="1">Uncharacterized protein</fullName>
    </submittedName>
</protein>
<proteinExistence type="predicted"/>
<reference evidence="1 2" key="1">
    <citation type="submission" date="2023-01" db="EMBL/GenBank/DDBJ databases">
        <title>Analysis of 21 Apiospora genomes using comparative genomics revels a genus with tremendous synthesis potential of carbohydrate active enzymes and secondary metabolites.</title>
        <authorList>
            <person name="Sorensen T."/>
        </authorList>
    </citation>
    <scope>NUCLEOTIDE SEQUENCE [LARGE SCALE GENOMIC DNA]</scope>
    <source>
        <strain evidence="1 2">CBS 117206</strain>
    </source>
</reference>
<dbReference type="AlphaFoldDB" id="A0AAW0QPT5"/>
<gene>
    <name evidence="1" type="ORF">PG999_006194</name>
</gene>
<accession>A0AAW0QPT5</accession>
<evidence type="ECO:0000313" key="2">
    <source>
        <dbReference type="Proteomes" id="UP001392437"/>
    </source>
</evidence>
<comment type="caution">
    <text evidence="1">The sequence shown here is derived from an EMBL/GenBank/DDBJ whole genome shotgun (WGS) entry which is preliminary data.</text>
</comment>
<keyword evidence="2" id="KW-1185">Reference proteome</keyword>
<name>A0AAW0QPT5_9PEZI</name>
<dbReference type="Proteomes" id="UP001392437">
    <property type="component" value="Unassembled WGS sequence"/>
</dbReference>